<feature type="signal peptide" evidence="1">
    <location>
        <begin position="1"/>
        <end position="18"/>
    </location>
</feature>
<keyword evidence="3" id="KW-1185">Reference proteome</keyword>
<gene>
    <name evidence="2" type="ORF">PIB30_059069</name>
</gene>
<reference evidence="2 3" key="1">
    <citation type="journal article" date="2023" name="Plants (Basel)">
        <title>Bridging the Gap: Combining Genomics and Transcriptomics Approaches to Understand Stylosanthes scabra, an Orphan Legume from the Brazilian Caatinga.</title>
        <authorList>
            <person name="Ferreira-Neto J.R.C."/>
            <person name="da Silva M.D."/>
            <person name="Binneck E."/>
            <person name="de Melo N.F."/>
            <person name="da Silva R.H."/>
            <person name="de Melo A.L.T.M."/>
            <person name="Pandolfi V."/>
            <person name="Bustamante F.O."/>
            <person name="Brasileiro-Vidal A.C."/>
            <person name="Benko-Iseppon A.M."/>
        </authorList>
    </citation>
    <scope>NUCLEOTIDE SEQUENCE [LARGE SCALE GENOMIC DNA]</scope>
    <source>
        <tissue evidence="2">Leaves</tissue>
    </source>
</reference>
<sequence>MPLLFCGSFFATAGGLQCQSTILFPVQKAQFMPTSSGFQSLVIPQSSANATELSEVLHMEYDVEKFIPLN</sequence>
<evidence type="ECO:0000313" key="3">
    <source>
        <dbReference type="Proteomes" id="UP001341840"/>
    </source>
</evidence>
<dbReference type="Proteomes" id="UP001341840">
    <property type="component" value="Unassembled WGS sequence"/>
</dbReference>
<accession>A0ABU6SK81</accession>
<evidence type="ECO:0000313" key="2">
    <source>
        <dbReference type="EMBL" id="MED6136786.1"/>
    </source>
</evidence>
<comment type="caution">
    <text evidence="2">The sequence shown here is derived from an EMBL/GenBank/DDBJ whole genome shotgun (WGS) entry which is preliminary data.</text>
</comment>
<evidence type="ECO:0000256" key="1">
    <source>
        <dbReference type="SAM" id="SignalP"/>
    </source>
</evidence>
<name>A0ABU6SK81_9FABA</name>
<proteinExistence type="predicted"/>
<feature type="chain" id="PRO_5045254614" evidence="1">
    <location>
        <begin position="19"/>
        <end position="70"/>
    </location>
</feature>
<protein>
    <submittedName>
        <fullName evidence="2">Uncharacterized protein</fullName>
    </submittedName>
</protein>
<organism evidence="2 3">
    <name type="scientific">Stylosanthes scabra</name>
    <dbReference type="NCBI Taxonomy" id="79078"/>
    <lineage>
        <taxon>Eukaryota</taxon>
        <taxon>Viridiplantae</taxon>
        <taxon>Streptophyta</taxon>
        <taxon>Embryophyta</taxon>
        <taxon>Tracheophyta</taxon>
        <taxon>Spermatophyta</taxon>
        <taxon>Magnoliopsida</taxon>
        <taxon>eudicotyledons</taxon>
        <taxon>Gunneridae</taxon>
        <taxon>Pentapetalae</taxon>
        <taxon>rosids</taxon>
        <taxon>fabids</taxon>
        <taxon>Fabales</taxon>
        <taxon>Fabaceae</taxon>
        <taxon>Papilionoideae</taxon>
        <taxon>50 kb inversion clade</taxon>
        <taxon>dalbergioids sensu lato</taxon>
        <taxon>Dalbergieae</taxon>
        <taxon>Pterocarpus clade</taxon>
        <taxon>Stylosanthes</taxon>
    </lineage>
</organism>
<dbReference type="EMBL" id="JASCZI010060919">
    <property type="protein sequence ID" value="MED6136786.1"/>
    <property type="molecule type" value="Genomic_DNA"/>
</dbReference>
<keyword evidence="1" id="KW-0732">Signal</keyword>